<dbReference type="AlphaFoldDB" id="A0A177MWH3"/>
<dbReference type="Pfam" id="PF09839">
    <property type="entry name" value="DUF2066"/>
    <property type="match status" value="1"/>
</dbReference>
<keyword evidence="2" id="KW-1185">Reference proteome</keyword>
<reference evidence="1 2" key="1">
    <citation type="submission" date="2016-03" db="EMBL/GenBank/DDBJ databases">
        <authorList>
            <person name="Ploux O."/>
        </authorList>
    </citation>
    <scope>NUCLEOTIDE SEQUENCE [LARGE SCALE GENOMIC DNA]</scope>
    <source>
        <strain evidence="1 2">R-45370</strain>
    </source>
</reference>
<dbReference type="OrthoDB" id="6195299at2"/>
<dbReference type="STRING" id="980561.A1359_17370"/>
<evidence type="ECO:0008006" key="3">
    <source>
        <dbReference type="Google" id="ProtNLM"/>
    </source>
</evidence>
<evidence type="ECO:0000313" key="2">
    <source>
        <dbReference type="Proteomes" id="UP000078476"/>
    </source>
</evidence>
<dbReference type="Proteomes" id="UP000078476">
    <property type="component" value="Unassembled WGS sequence"/>
</dbReference>
<organism evidence="1 2">
    <name type="scientific">Methylomonas lenta</name>
    <dbReference type="NCBI Taxonomy" id="980561"/>
    <lineage>
        <taxon>Bacteria</taxon>
        <taxon>Pseudomonadati</taxon>
        <taxon>Pseudomonadota</taxon>
        <taxon>Gammaproteobacteria</taxon>
        <taxon>Methylococcales</taxon>
        <taxon>Methylococcaceae</taxon>
        <taxon>Methylomonas</taxon>
    </lineage>
</organism>
<evidence type="ECO:0000313" key="1">
    <source>
        <dbReference type="EMBL" id="OAI09982.1"/>
    </source>
</evidence>
<accession>A0A177MWH3</accession>
<sequence>MIINKGNQVRLWSLLVLVFLPVNLLQAVEVKGLYEIELIANSESAADREQAVKQALYGVLSRVLVSDDISKLPAVQQLLQGAQHYVKQFQYSLIPADAYSESDARLIRVEFDQDQLLEVIRTSQVGVWSEIRPETLIWLVVEEDGKRQLYNPDMLPDIESALSLASKVKGVPIMFPILDLEEQQRISVSDVLSADSRNLLAASARYEVPAMMAGRLVRKDQCWQGEWAFYFDSKIQQWSNECLPLKAAAMEGMQGAYRILSNYYGVKPNN</sequence>
<name>A0A177MWH3_9GAMM</name>
<gene>
    <name evidence="1" type="ORF">A1359_17370</name>
</gene>
<protein>
    <recommendedName>
        <fullName evidence="3">DUF2066 domain-containing protein</fullName>
    </recommendedName>
</protein>
<comment type="caution">
    <text evidence="1">The sequence shown here is derived from an EMBL/GenBank/DDBJ whole genome shotgun (WGS) entry which is preliminary data.</text>
</comment>
<dbReference type="EMBL" id="LUUI01000161">
    <property type="protein sequence ID" value="OAI09982.1"/>
    <property type="molecule type" value="Genomic_DNA"/>
</dbReference>
<proteinExistence type="predicted"/>
<dbReference type="InterPro" id="IPR018642">
    <property type="entry name" value="DUF2066"/>
</dbReference>